<keyword evidence="2" id="KW-1185">Reference proteome</keyword>
<protein>
    <submittedName>
        <fullName evidence="1">Uncharacterized protein</fullName>
    </submittedName>
</protein>
<dbReference type="AlphaFoldDB" id="A0A397UMV8"/>
<organism evidence="1 2">
    <name type="scientific">Gigaspora rosea</name>
    <dbReference type="NCBI Taxonomy" id="44941"/>
    <lineage>
        <taxon>Eukaryota</taxon>
        <taxon>Fungi</taxon>
        <taxon>Fungi incertae sedis</taxon>
        <taxon>Mucoromycota</taxon>
        <taxon>Glomeromycotina</taxon>
        <taxon>Glomeromycetes</taxon>
        <taxon>Diversisporales</taxon>
        <taxon>Gigasporaceae</taxon>
        <taxon>Gigaspora</taxon>
    </lineage>
</organism>
<gene>
    <name evidence="1" type="ORF">C2G38_2203050</name>
</gene>
<evidence type="ECO:0000313" key="2">
    <source>
        <dbReference type="Proteomes" id="UP000266673"/>
    </source>
</evidence>
<dbReference type="EMBL" id="QKWP01001118">
    <property type="protein sequence ID" value="RIB11570.1"/>
    <property type="molecule type" value="Genomic_DNA"/>
</dbReference>
<comment type="caution">
    <text evidence="1">The sequence shown here is derived from an EMBL/GenBank/DDBJ whole genome shotgun (WGS) entry which is preliminary data.</text>
</comment>
<dbReference type="Proteomes" id="UP000266673">
    <property type="component" value="Unassembled WGS sequence"/>
</dbReference>
<proteinExistence type="predicted"/>
<reference evidence="1 2" key="1">
    <citation type="submission" date="2018-06" db="EMBL/GenBank/DDBJ databases">
        <title>Comparative genomics reveals the genomic features of Rhizophagus irregularis, R. cerebriforme, R. diaphanum and Gigaspora rosea, and their symbiotic lifestyle signature.</title>
        <authorList>
            <person name="Morin E."/>
            <person name="San Clemente H."/>
            <person name="Chen E.C.H."/>
            <person name="De La Providencia I."/>
            <person name="Hainaut M."/>
            <person name="Kuo A."/>
            <person name="Kohler A."/>
            <person name="Murat C."/>
            <person name="Tang N."/>
            <person name="Roy S."/>
            <person name="Loubradou J."/>
            <person name="Henrissat B."/>
            <person name="Grigoriev I.V."/>
            <person name="Corradi N."/>
            <person name="Roux C."/>
            <person name="Martin F.M."/>
        </authorList>
    </citation>
    <scope>NUCLEOTIDE SEQUENCE [LARGE SCALE GENOMIC DNA]</scope>
    <source>
        <strain evidence="1 2">DAOM 194757</strain>
    </source>
</reference>
<accession>A0A397UMV8</accession>
<sequence length="78" mass="8914">MFLQHTSANTSFTLLQTYFYQNSERSIVPLQNNMYLTESTKSNKLDLEAGQMLTEALYENTVSDPLNFNLNPSQVIGF</sequence>
<name>A0A397UMV8_9GLOM</name>
<evidence type="ECO:0000313" key="1">
    <source>
        <dbReference type="EMBL" id="RIB11570.1"/>
    </source>
</evidence>